<evidence type="ECO:0000313" key="2">
    <source>
        <dbReference type="Proteomes" id="UP001320119"/>
    </source>
</evidence>
<accession>A0AAN2BIR5</accession>
<proteinExistence type="predicted"/>
<dbReference type="AlphaFoldDB" id="A0AAN2BIR5"/>
<dbReference type="KEGG" id="marq:MARGE09_P0382"/>
<reference evidence="1 2" key="1">
    <citation type="journal article" date="2022" name="IScience">
        <title>An ultrasensitive nanofiber-based assay for enzymatic hydrolysis and deep-sea microbial degradation of cellulose.</title>
        <authorList>
            <person name="Tsudome M."/>
            <person name="Tachioka M."/>
            <person name="Miyazaki M."/>
            <person name="Uchimura K."/>
            <person name="Tsuda M."/>
            <person name="Takaki Y."/>
            <person name="Deguchi S."/>
        </authorList>
    </citation>
    <scope>NUCLEOTIDE SEQUENCE [LARGE SCALE GENOMIC DNA]</scope>
    <source>
        <strain evidence="1 2">GE09</strain>
    </source>
</reference>
<sequence>MVRLSILLSLLLLAAFLFIEKVKITPLLSPFEVMALSLSERSVEIHKNGTIAPRSRLPNLKVNSVRVTKELADLVHISLDYEFSPVPGMDDLGVGGSVSGNRITLNHFGFRPARIAPGKNTATFAIVMNDSSEQDHLASEEINLNFYPARGSTLHSLAFKFEKHWCKNKVDIITAWRYCRLPSRAPKTSLHIQPELLNTPEKASTIITSTPKAEPVIRAGTQTFNGNFNTGLQGWKLDHGVSYSPAGGIENSGGLRMGSQAYIPSSPQSWKEAHASLCLPATDVESLSVFAHVKLEEVPEYTRAHKLGLTWHTTPDCSLGGQHGGYANIEKQLGWQTLSLKNKQAGLGSQSFEITLIQNQTYGQKLGVTNQEFRTQYSGKNSQPPAPVAAIWDDIQLEVEEKKYRKTESYTPAQETYVNLLNNPSFDATTAGWRGANKEHWQLSAGGRSGVLETRLVSDRGSIGTGAFSQCINLNTASGRVFDAGIKYQNVTNYTPGGGRLRITWYEDANCRGKYQADHGHDDISSSLTGWIPLEIYERKRPPNANSVSMQLIHSIAKNGERRIWWDDAYFYAVQ</sequence>
<dbReference type="EMBL" id="AP023086">
    <property type="protein sequence ID" value="BCD96183.1"/>
    <property type="molecule type" value="Genomic_DNA"/>
</dbReference>
<organism evidence="1 2">
    <name type="scientific">Marinagarivorans cellulosilyticus</name>
    <dbReference type="NCBI Taxonomy" id="2721545"/>
    <lineage>
        <taxon>Bacteria</taxon>
        <taxon>Pseudomonadati</taxon>
        <taxon>Pseudomonadota</taxon>
        <taxon>Gammaproteobacteria</taxon>
        <taxon>Cellvibrionales</taxon>
        <taxon>Cellvibrionaceae</taxon>
        <taxon>Marinagarivorans</taxon>
    </lineage>
</organism>
<dbReference type="Proteomes" id="UP001320119">
    <property type="component" value="Chromosome"/>
</dbReference>
<evidence type="ECO:0000313" key="1">
    <source>
        <dbReference type="EMBL" id="BCD96183.1"/>
    </source>
</evidence>
<protein>
    <submittedName>
        <fullName evidence="1">Uncharacterized protein</fullName>
    </submittedName>
</protein>
<dbReference type="Gene3D" id="2.60.120.260">
    <property type="entry name" value="Galactose-binding domain-like"/>
    <property type="match status" value="1"/>
</dbReference>
<gene>
    <name evidence="1" type="ORF">MARGE09_P0382</name>
</gene>
<name>A0AAN2BIR5_9GAMM</name>
<keyword evidence="2" id="KW-1185">Reference proteome</keyword>